<dbReference type="EMBL" id="PXYV01000075">
    <property type="protein sequence ID" value="PSR20230.1"/>
    <property type="molecule type" value="Genomic_DNA"/>
</dbReference>
<dbReference type="AlphaFoldDB" id="A0A2T2WDE0"/>
<sequence length="92" mass="10264">MKAVTEWFSTIKRGELNQAFVDQEHLNRRPFILIANDPQRSAEELLAAYNEQFVAAGNHATVKGPLGIAPGFLKDPQNLTAYVYVVYMAALL</sequence>
<proteinExistence type="predicted"/>
<organism evidence="1 2">
    <name type="scientific">Sulfobacillus acidophilus</name>
    <dbReference type="NCBI Taxonomy" id="53633"/>
    <lineage>
        <taxon>Bacteria</taxon>
        <taxon>Bacillati</taxon>
        <taxon>Bacillota</taxon>
        <taxon>Clostridia</taxon>
        <taxon>Eubacteriales</taxon>
        <taxon>Clostridiales Family XVII. Incertae Sedis</taxon>
        <taxon>Sulfobacillus</taxon>
    </lineage>
</organism>
<dbReference type="Proteomes" id="UP000241848">
    <property type="component" value="Unassembled WGS sequence"/>
</dbReference>
<name>A0A2T2WDE0_9FIRM</name>
<comment type="caution">
    <text evidence="1">The sequence shown here is derived from an EMBL/GenBank/DDBJ whole genome shotgun (WGS) entry which is preliminary data.</text>
</comment>
<protein>
    <submittedName>
        <fullName evidence="1">Uncharacterized protein</fullName>
    </submittedName>
</protein>
<evidence type="ECO:0000313" key="1">
    <source>
        <dbReference type="EMBL" id="PSR20230.1"/>
    </source>
</evidence>
<evidence type="ECO:0000313" key="2">
    <source>
        <dbReference type="Proteomes" id="UP000241848"/>
    </source>
</evidence>
<accession>A0A2T2WDE0</accession>
<reference evidence="1 2" key="1">
    <citation type="journal article" date="2014" name="BMC Genomics">
        <title>Comparison of environmental and isolate Sulfobacillus genomes reveals diverse carbon, sulfur, nitrogen, and hydrogen metabolisms.</title>
        <authorList>
            <person name="Justice N.B."/>
            <person name="Norman A."/>
            <person name="Brown C.T."/>
            <person name="Singh A."/>
            <person name="Thomas B.C."/>
            <person name="Banfield J.F."/>
        </authorList>
    </citation>
    <scope>NUCLEOTIDE SEQUENCE [LARGE SCALE GENOMIC DNA]</scope>
    <source>
        <strain evidence="1">AMDSBA3</strain>
    </source>
</reference>
<gene>
    <name evidence="1" type="ORF">C7B45_15865</name>
</gene>